<name>A0A2P8H8N1_9BACI</name>
<proteinExistence type="predicted"/>
<organism evidence="2 3">
    <name type="scientific">Salsuginibacillus halophilus</name>
    <dbReference type="NCBI Taxonomy" id="517424"/>
    <lineage>
        <taxon>Bacteria</taxon>
        <taxon>Bacillati</taxon>
        <taxon>Bacillota</taxon>
        <taxon>Bacilli</taxon>
        <taxon>Bacillales</taxon>
        <taxon>Bacillaceae</taxon>
        <taxon>Salsuginibacillus</taxon>
    </lineage>
</organism>
<feature type="transmembrane region" description="Helical" evidence="1">
    <location>
        <begin position="21"/>
        <end position="42"/>
    </location>
</feature>
<dbReference type="AlphaFoldDB" id="A0A2P8H8N1"/>
<sequence>MEKGSMMRSIERMETVLREASIVKIILFIVPVSMLATLITLFTQDVYRTVVYTLLG</sequence>
<gene>
    <name evidence="2" type="ORF">B0H94_11438</name>
</gene>
<dbReference type="Proteomes" id="UP000242310">
    <property type="component" value="Unassembled WGS sequence"/>
</dbReference>
<keyword evidence="1" id="KW-0812">Transmembrane</keyword>
<evidence type="ECO:0000313" key="3">
    <source>
        <dbReference type="Proteomes" id="UP000242310"/>
    </source>
</evidence>
<evidence type="ECO:0000256" key="1">
    <source>
        <dbReference type="SAM" id="Phobius"/>
    </source>
</evidence>
<keyword evidence="1" id="KW-0472">Membrane</keyword>
<keyword evidence="3" id="KW-1185">Reference proteome</keyword>
<keyword evidence="1" id="KW-1133">Transmembrane helix</keyword>
<protein>
    <submittedName>
        <fullName evidence="2">Uncharacterized protein</fullName>
    </submittedName>
</protein>
<accession>A0A2P8H8N1</accession>
<evidence type="ECO:0000313" key="2">
    <source>
        <dbReference type="EMBL" id="PSL42564.1"/>
    </source>
</evidence>
<reference evidence="2 3" key="1">
    <citation type="submission" date="2018-03" db="EMBL/GenBank/DDBJ databases">
        <title>Genomic Encyclopedia of Type Strains, Phase III (KMG-III): the genomes of soil and plant-associated and newly described type strains.</title>
        <authorList>
            <person name="Whitman W."/>
        </authorList>
    </citation>
    <scope>NUCLEOTIDE SEQUENCE [LARGE SCALE GENOMIC DNA]</scope>
    <source>
        <strain evidence="2 3">CGMCC 1.07653</strain>
    </source>
</reference>
<dbReference type="EMBL" id="PYAV01000014">
    <property type="protein sequence ID" value="PSL42564.1"/>
    <property type="molecule type" value="Genomic_DNA"/>
</dbReference>
<dbReference type="RefSeq" id="WP_181315401.1">
    <property type="nucleotide sequence ID" value="NZ_PYAV01000014.1"/>
</dbReference>
<comment type="caution">
    <text evidence="2">The sequence shown here is derived from an EMBL/GenBank/DDBJ whole genome shotgun (WGS) entry which is preliminary data.</text>
</comment>